<evidence type="ECO:0000313" key="1">
    <source>
        <dbReference type="EMBL" id="MBP2385524.1"/>
    </source>
</evidence>
<reference evidence="1 2" key="1">
    <citation type="submission" date="2021-03" db="EMBL/GenBank/DDBJ databases">
        <title>Sequencing the genomes of 1000 actinobacteria strains.</title>
        <authorList>
            <person name="Klenk H.-P."/>
        </authorList>
    </citation>
    <scope>NUCLEOTIDE SEQUENCE [LARGE SCALE GENOMIC DNA]</scope>
    <source>
        <strain evidence="1 2">DSM 15797</strain>
    </source>
</reference>
<keyword evidence="2" id="KW-1185">Reference proteome</keyword>
<evidence type="ECO:0000313" key="2">
    <source>
        <dbReference type="Proteomes" id="UP001296993"/>
    </source>
</evidence>
<accession>A0ABS4XCY0</accession>
<sequence>MMRAPNSPPTKAPTGLPTAQIVVYVYLETLLGLAKGAGWSVHGLEIPVGDLRRRLCTEGVIPIVLGGQSEILDVGREIRLAPDYMKRAVLARDGGCLYPGCTVPPEHCEFHHIKPWKDGGGTSVDWQIPEWTAHHHMIDNGELSVVVHDGLPHLILPSYLDPEQIPRRNTYWQGPRPTLF</sequence>
<dbReference type="Proteomes" id="UP001296993">
    <property type="component" value="Unassembled WGS sequence"/>
</dbReference>
<dbReference type="CDD" id="cd00085">
    <property type="entry name" value="HNHc"/>
    <property type="match status" value="1"/>
</dbReference>
<protein>
    <recommendedName>
        <fullName evidence="3">HNH endonuclease</fullName>
    </recommendedName>
</protein>
<proteinExistence type="predicted"/>
<dbReference type="InterPro" id="IPR003615">
    <property type="entry name" value="HNH_nuc"/>
</dbReference>
<name>A0ABS4XCY0_9MICC</name>
<organism evidence="1 2">
    <name type="scientific">Paeniglutamicibacter kerguelensis</name>
    <dbReference type="NCBI Taxonomy" id="254788"/>
    <lineage>
        <taxon>Bacteria</taxon>
        <taxon>Bacillati</taxon>
        <taxon>Actinomycetota</taxon>
        <taxon>Actinomycetes</taxon>
        <taxon>Micrococcales</taxon>
        <taxon>Micrococcaceae</taxon>
        <taxon>Paeniglutamicibacter</taxon>
    </lineage>
</organism>
<dbReference type="EMBL" id="JAGIOF010000001">
    <property type="protein sequence ID" value="MBP2385524.1"/>
    <property type="molecule type" value="Genomic_DNA"/>
</dbReference>
<comment type="caution">
    <text evidence="1">The sequence shown here is derived from an EMBL/GenBank/DDBJ whole genome shotgun (WGS) entry which is preliminary data.</text>
</comment>
<gene>
    <name evidence="1" type="ORF">JOF47_001035</name>
</gene>
<evidence type="ECO:0008006" key="3">
    <source>
        <dbReference type="Google" id="ProtNLM"/>
    </source>
</evidence>